<dbReference type="GO" id="GO:0006412">
    <property type="term" value="P:translation"/>
    <property type="evidence" value="ECO:0007669"/>
    <property type="project" value="InterPro"/>
</dbReference>
<name>A0A1Y1USK8_9TREE</name>
<dbReference type="GO" id="GO:0005737">
    <property type="term" value="C:cytoplasm"/>
    <property type="evidence" value="ECO:0007669"/>
    <property type="project" value="UniProtKB-ARBA"/>
</dbReference>
<evidence type="ECO:0008006" key="7">
    <source>
        <dbReference type="Google" id="ProtNLM"/>
    </source>
</evidence>
<dbReference type="InterPro" id="IPR009068">
    <property type="entry name" value="uS15_NS1_RNA-bd_sf"/>
</dbReference>
<keyword evidence="6" id="KW-1185">Reference proteome</keyword>
<keyword evidence="3" id="KW-0687">Ribonucleoprotein</keyword>
<organism evidence="5 6">
    <name type="scientific">Kockovaella imperatae</name>
    <dbReference type="NCBI Taxonomy" id="4999"/>
    <lineage>
        <taxon>Eukaryota</taxon>
        <taxon>Fungi</taxon>
        <taxon>Dikarya</taxon>
        <taxon>Basidiomycota</taxon>
        <taxon>Agaricomycotina</taxon>
        <taxon>Tremellomycetes</taxon>
        <taxon>Tremellales</taxon>
        <taxon>Cuniculitremaceae</taxon>
        <taxon>Kockovaella</taxon>
    </lineage>
</organism>
<feature type="compositionally biased region" description="Polar residues" evidence="4">
    <location>
        <begin position="21"/>
        <end position="33"/>
    </location>
</feature>
<keyword evidence="2" id="KW-0689">Ribosomal protein</keyword>
<dbReference type="Gene3D" id="1.10.287.10">
    <property type="entry name" value="S15/NS1, RNA-binding"/>
    <property type="match status" value="1"/>
</dbReference>
<dbReference type="GO" id="GO:0003735">
    <property type="term" value="F:structural constituent of ribosome"/>
    <property type="evidence" value="ECO:0007669"/>
    <property type="project" value="InterPro"/>
</dbReference>
<dbReference type="STRING" id="4999.A0A1Y1USK8"/>
<dbReference type="PANTHER" id="PTHR23321:SF26">
    <property type="entry name" value="SMALL RIBOSOMAL SUBUNIT PROTEIN US15M"/>
    <property type="match status" value="1"/>
</dbReference>
<dbReference type="GeneID" id="33559546"/>
<feature type="region of interest" description="Disordered" evidence="4">
    <location>
        <begin position="15"/>
        <end position="52"/>
    </location>
</feature>
<evidence type="ECO:0000313" key="5">
    <source>
        <dbReference type="EMBL" id="ORX41003.1"/>
    </source>
</evidence>
<protein>
    <recommendedName>
        <fullName evidence="7">Ribosomal protein S15</fullName>
    </recommendedName>
</protein>
<dbReference type="Pfam" id="PF00312">
    <property type="entry name" value="Ribosomal_S15"/>
    <property type="match status" value="1"/>
</dbReference>
<evidence type="ECO:0000256" key="4">
    <source>
        <dbReference type="SAM" id="MobiDB-lite"/>
    </source>
</evidence>
<evidence type="ECO:0000256" key="2">
    <source>
        <dbReference type="ARBA" id="ARBA00022980"/>
    </source>
</evidence>
<dbReference type="SMART" id="SM01387">
    <property type="entry name" value="Ribosomal_S15"/>
    <property type="match status" value="1"/>
</dbReference>
<dbReference type="GO" id="GO:0005840">
    <property type="term" value="C:ribosome"/>
    <property type="evidence" value="ECO:0007669"/>
    <property type="project" value="UniProtKB-KW"/>
</dbReference>
<dbReference type="EMBL" id="NBSH01000001">
    <property type="protein sequence ID" value="ORX41003.1"/>
    <property type="molecule type" value="Genomic_DNA"/>
</dbReference>
<dbReference type="AlphaFoldDB" id="A0A1Y1USK8"/>
<reference evidence="5 6" key="1">
    <citation type="submission" date="2017-03" db="EMBL/GenBank/DDBJ databases">
        <title>Widespread Adenine N6-methylation of Active Genes in Fungi.</title>
        <authorList>
            <consortium name="DOE Joint Genome Institute"/>
            <person name="Mondo S.J."/>
            <person name="Dannebaum R.O."/>
            <person name="Kuo R.C."/>
            <person name="Louie K.B."/>
            <person name="Bewick A.J."/>
            <person name="Labutti K."/>
            <person name="Haridas S."/>
            <person name="Kuo A."/>
            <person name="Salamov A."/>
            <person name="Ahrendt S.R."/>
            <person name="Lau R."/>
            <person name="Bowen B.P."/>
            <person name="Lipzen A."/>
            <person name="Sullivan W."/>
            <person name="Andreopoulos W.B."/>
            <person name="Clum A."/>
            <person name="Lindquist E."/>
            <person name="Daum C."/>
            <person name="Northen T.R."/>
            <person name="Ramamoorthy G."/>
            <person name="Schmitz R.J."/>
            <person name="Gryganskyi A."/>
            <person name="Culley D."/>
            <person name="Magnuson J."/>
            <person name="James T.Y."/>
            <person name="O'Malley M.A."/>
            <person name="Stajich J.E."/>
            <person name="Spatafora J.W."/>
            <person name="Visel A."/>
            <person name="Grigoriev I.V."/>
        </authorList>
    </citation>
    <scope>NUCLEOTIDE SEQUENCE [LARGE SCALE GENOMIC DNA]</scope>
    <source>
        <strain evidence="5 6">NRRL Y-17943</strain>
    </source>
</reference>
<dbReference type="InterPro" id="IPR000589">
    <property type="entry name" value="Ribosomal_uS15"/>
</dbReference>
<dbReference type="InterPro" id="IPR005290">
    <property type="entry name" value="Ribosomal_uS15_bac-type"/>
</dbReference>
<sequence>MSRLGASLTNLRAALPPLSQAGPSSRPFSSTPTILAPGSRKQGRRSYRKGPAAEKPIVLRKRIFHEEKNRTSKNKDIRDWYPDHVLGHVFSQPFGGPKKYHGKEPPLSGSLWDGCRLAKTLIHPRQVWSWPVPKYELGETPQQLIPGLSAQDKDILFGAVPYTSTAIQYDPGLPQEIRDAKATKVAEDQEKQEEMVYRILDLRNASRSQIQAFNRRRIIEEFGQGYNSGDSICQSALLTMEIRSLNEHCLVQIHDVQNRERLKRLVYERAKHLKYLKRKYPAKYDQALLDLGLDPRTVEGELILRT</sequence>
<evidence type="ECO:0000256" key="3">
    <source>
        <dbReference type="ARBA" id="ARBA00023274"/>
    </source>
</evidence>
<comment type="similarity">
    <text evidence="1">Belongs to the universal ribosomal protein uS15 family.</text>
</comment>
<accession>A0A1Y1USK8</accession>
<dbReference type="SUPFAM" id="SSF47060">
    <property type="entry name" value="S15/NS1 RNA-binding domain"/>
    <property type="match status" value="1"/>
</dbReference>
<dbReference type="RefSeq" id="XP_021874682.1">
    <property type="nucleotide sequence ID" value="XM_022017737.1"/>
</dbReference>
<proteinExistence type="inferred from homology"/>
<dbReference type="GO" id="GO:1990904">
    <property type="term" value="C:ribonucleoprotein complex"/>
    <property type="evidence" value="ECO:0007669"/>
    <property type="project" value="UniProtKB-KW"/>
</dbReference>
<gene>
    <name evidence="5" type="ORF">BD324DRAFT_647903</name>
</gene>
<dbReference type="OrthoDB" id="441444at2759"/>
<evidence type="ECO:0000313" key="6">
    <source>
        <dbReference type="Proteomes" id="UP000193218"/>
    </source>
</evidence>
<dbReference type="InParanoid" id="A0A1Y1USK8"/>
<comment type="caution">
    <text evidence="5">The sequence shown here is derived from an EMBL/GenBank/DDBJ whole genome shotgun (WGS) entry which is preliminary data.</text>
</comment>
<dbReference type="PANTHER" id="PTHR23321">
    <property type="entry name" value="RIBOSOMAL PROTEIN S15, BACTERIAL AND ORGANELLAR"/>
    <property type="match status" value="1"/>
</dbReference>
<evidence type="ECO:0000256" key="1">
    <source>
        <dbReference type="ARBA" id="ARBA00008434"/>
    </source>
</evidence>
<dbReference type="Proteomes" id="UP000193218">
    <property type="component" value="Unassembled WGS sequence"/>
</dbReference>